<protein>
    <submittedName>
        <fullName evidence="2">Uncharacterized protein</fullName>
    </submittedName>
</protein>
<comment type="caution">
    <text evidence="2">The sequence shown here is derived from an EMBL/GenBank/DDBJ whole genome shotgun (WGS) entry which is preliminary data.</text>
</comment>
<dbReference type="EMBL" id="BPLR01018012">
    <property type="protein sequence ID" value="GIY96134.1"/>
    <property type="molecule type" value="Genomic_DNA"/>
</dbReference>
<reference evidence="2 3" key="1">
    <citation type="submission" date="2021-06" db="EMBL/GenBank/DDBJ databases">
        <title>Caerostris extrusa draft genome.</title>
        <authorList>
            <person name="Kono N."/>
            <person name="Arakawa K."/>
        </authorList>
    </citation>
    <scope>NUCLEOTIDE SEQUENCE [LARGE SCALE GENOMIC DNA]</scope>
</reference>
<accession>A0AAV4XPY4</accession>
<keyword evidence="3" id="KW-1185">Reference proteome</keyword>
<dbReference type="AlphaFoldDB" id="A0AAV4XPY4"/>
<evidence type="ECO:0000313" key="2">
    <source>
        <dbReference type="EMBL" id="GIY96134.1"/>
    </source>
</evidence>
<gene>
    <name evidence="2" type="ORF">CEXT_800271</name>
</gene>
<evidence type="ECO:0000256" key="1">
    <source>
        <dbReference type="SAM" id="Phobius"/>
    </source>
</evidence>
<organism evidence="2 3">
    <name type="scientific">Caerostris extrusa</name>
    <name type="common">Bark spider</name>
    <name type="synonym">Caerostris bankana</name>
    <dbReference type="NCBI Taxonomy" id="172846"/>
    <lineage>
        <taxon>Eukaryota</taxon>
        <taxon>Metazoa</taxon>
        <taxon>Ecdysozoa</taxon>
        <taxon>Arthropoda</taxon>
        <taxon>Chelicerata</taxon>
        <taxon>Arachnida</taxon>
        <taxon>Araneae</taxon>
        <taxon>Araneomorphae</taxon>
        <taxon>Entelegynae</taxon>
        <taxon>Araneoidea</taxon>
        <taxon>Araneidae</taxon>
        <taxon>Caerostris</taxon>
    </lineage>
</organism>
<sequence length="114" mass="13084">MVTRPACFNLSLAFRPNMKLGDAAEGSFLEVCPYQGVVELFYNFVVWYPFLLCFYVWRINGDTCIANEAVDGGISVPNLESRWEVSGMFEMQEGRVHCPTFIRLIVGEWYHLGF</sequence>
<proteinExistence type="predicted"/>
<evidence type="ECO:0000313" key="3">
    <source>
        <dbReference type="Proteomes" id="UP001054945"/>
    </source>
</evidence>
<name>A0AAV4XPY4_CAEEX</name>
<feature type="transmembrane region" description="Helical" evidence="1">
    <location>
        <begin position="40"/>
        <end position="57"/>
    </location>
</feature>
<keyword evidence="1" id="KW-1133">Transmembrane helix</keyword>
<keyword evidence="1" id="KW-0472">Membrane</keyword>
<dbReference type="Proteomes" id="UP001054945">
    <property type="component" value="Unassembled WGS sequence"/>
</dbReference>
<keyword evidence="1" id="KW-0812">Transmembrane</keyword>